<dbReference type="EMBL" id="JAJTWU010000009">
    <property type="protein sequence ID" value="MCE4557069.1"/>
    <property type="molecule type" value="Genomic_DNA"/>
</dbReference>
<reference evidence="1 2" key="1">
    <citation type="submission" date="2021-12" db="EMBL/GenBank/DDBJ databases">
        <title>Genome seq of P8.</title>
        <authorList>
            <person name="Seo T."/>
        </authorList>
    </citation>
    <scope>NUCLEOTIDE SEQUENCE [LARGE SCALE GENOMIC DNA]</scope>
    <source>
        <strain evidence="1 2">P8</strain>
    </source>
</reference>
<accession>A0ABS8Y206</accession>
<evidence type="ECO:0000313" key="2">
    <source>
        <dbReference type="Proteomes" id="UP001200741"/>
    </source>
</evidence>
<protein>
    <submittedName>
        <fullName evidence="1">Uncharacterized protein</fullName>
    </submittedName>
</protein>
<evidence type="ECO:0000313" key="1">
    <source>
        <dbReference type="EMBL" id="MCE4557069.1"/>
    </source>
</evidence>
<comment type="caution">
    <text evidence="1">The sequence shown here is derived from an EMBL/GenBank/DDBJ whole genome shotgun (WGS) entry which is preliminary data.</text>
</comment>
<dbReference type="RefSeq" id="WP_233374449.1">
    <property type="nucleotide sequence ID" value="NZ_JAJTWU010000009.1"/>
</dbReference>
<sequence length="55" mass="5972">MDAGRREIELNLAAPFDHYLVALDAAVSALAAGRFAALVEAEDPRRSVVRYDALN</sequence>
<dbReference type="Proteomes" id="UP001200741">
    <property type="component" value="Unassembled WGS sequence"/>
</dbReference>
<keyword evidence="2" id="KW-1185">Reference proteome</keyword>
<organism evidence="1 2">
    <name type="scientific">Pelomonas cellulosilytica</name>
    <dbReference type="NCBI Taxonomy" id="2906762"/>
    <lineage>
        <taxon>Bacteria</taxon>
        <taxon>Pseudomonadati</taxon>
        <taxon>Pseudomonadota</taxon>
        <taxon>Betaproteobacteria</taxon>
        <taxon>Burkholderiales</taxon>
        <taxon>Sphaerotilaceae</taxon>
        <taxon>Roseateles</taxon>
    </lineage>
</organism>
<gene>
    <name evidence="1" type="ORF">LXT13_21965</name>
</gene>
<name>A0ABS8Y206_9BURK</name>
<proteinExistence type="predicted"/>